<dbReference type="STRING" id="93064.BRX40_16005"/>
<dbReference type="SUPFAM" id="SSF51126">
    <property type="entry name" value="Pectin lyase-like"/>
    <property type="match status" value="1"/>
</dbReference>
<evidence type="ECO:0000313" key="5">
    <source>
        <dbReference type="EMBL" id="RSV06261.1"/>
    </source>
</evidence>
<evidence type="ECO:0000313" key="6">
    <source>
        <dbReference type="Proteomes" id="UP000185161"/>
    </source>
</evidence>
<name>A0A1L6JCU5_9SPHN</name>
<dbReference type="PANTHER" id="PTHR42970">
    <property type="entry name" value="PECTATE LYASE C-RELATED"/>
    <property type="match status" value="1"/>
</dbReference>
<keyword evidence="1" id="KW-0479">Metal-binding</keyword>
<dbReference type="InterPro" id="IPR012334">
    <property type="entry name" value="Pectin_lyas_fold"/>
</dbReference>
<keyword evidence="6" id="KW-1185">Reference proteome</keyword>
<dbReference type="OrthoDB" id="8737820at2"/>
<dbReference type="GO" id="GO:0005509">
    <property type="term" value="F:calcium ion binding"/>
    <property type="evidence" value="ECO:0007669"/>
    <property type="project" value="InterPro"/>
</dbReference>
<dbReference type="InterPro" id="IPR052063">
    <property type="entry name" value="Polysaccharide_Lyase_1"/>
</dbReference>
<organism evidence="4 6">
    <name type="scientific">Sphingomonas koreensis</name>
    <dbReference type="NCBI Taxonomy" id="93064"/>
    <lineage>
        <taxon>Bacteria</taxon>
        <taxon>Pseudomonadati</taxon>
        <taxon>Pseudomonadota</taxon>
        <taxon>Alphaproteobacteria</taxon>
        <taxon>Sphingomonadales</taxon>
        <taxon>Sphingomonadaceae</taxon>
        <taxon>Sphingomonas</taxon>
    </lineage>
</organism>
<feature type="chain" id="PRO_5041797928" description="SH3 domain-containing protein" evidence="3">
    <location>
        <begin position="27"/>
        <end position="674"/>
    </location>
</feature>
<dbReference type="Gene3D" id="2.160.20.10">
    <property type="entry name" value="Single-stranded right-handed beta-helix, Pectin lyase-like"/>
    <property type="match status" value="1"/>
</dbReference>
<dbReference type="SUPFAM" id="SSF103647">
    <property type="entry name" value="TSP type-3 repeat"/>
    <property type="match status" value="1"/>
</dbReference>
<dbReference type="InterPro" id="IPR011050">
    <property type="entry name" value="Pectin_lyase_fold/virulence"/>
</dbReference>
<reference evidence="5 7" key="3">
    <citation type="submission" date="2018-07" db="EMBL/GenBank/DDBJ databases">
        <title>Genomic and Epidemiologic Investigation of an Indolent Hospital Outbreak.</title>
        <authorList>
            <person name="Johnson R.C."/>
            <person name="Deming C."/>
            <person name="Conlan S."/>
            <person name="Zellmer C.J."/>
            <person name="Michelin A.V."/>
            <person name="Lee-Lin S."/>
            <person name="Thomas P.J."/>
            <person name="Park M."/>
            <person name="Weingarten R.A."/>
            <person name="Less J."/>
            <person name="Dekker J.P."/>
            <person name="Frank K.M."/>
            <person name="Musser K.A."/>
            <person name="Mcquiston J.R."/>
            <person name="Henderson D.K."/>
            <person name="Lau A.F."/>
            <person name="Palmore T.N."/>
            <person name="Segre J.A."/>
        </authorList>
    </citation>
    <scope>NUCLEOTIDE SEQUENCE [LARGE SCALE GENOMIC DNA]</scope>
    <source>
        <strain evidence="5 7">SK-NIH.Env10_0317</strain>
    </source>
</reference>
<dbReference type="GeneID" id="44134066"/>
<accession>A0A1L6JCU5</accession>
<dbReference type="PANTHER" id="PTHR42970:SF1">
    <property type="entry name" value="PECTATE LYASE C-RELATED"/>
    <property type="match status" value="1"/>
</dbReference>
<sequence length="674" mass="71484">MDFISKRGAGLGAVAVIALAATAMVAARANPITLGAGVELTAKFRVMGSDLQTGVGMQQGGAVGTVVEGPVLRLGKRWWRVDFGQGVDGWVNESLLRTTGGIIITPPSPTPTPTPLPPIVTPTPTPPPSAGAAAAFANPDNGAIPDRARHPLAFPTATGFGKKTSVRSANAVVYKINTLDDVANPNDGKISYRECALALPVTSPYNIPANRPRYCVFDVAGAIVLQSSAFITQPQIYIAGQTSPGGIEFRLGDKYNPVDSLIDTRHGGNNMILRHVRTRTGPHVGRRSENGDPIRMSGTRNQIIDHVSTMFGTDESLDMACIDCTVQWSIIGPNICRNAGHTSALHCKTFFLKPASRVTIAHNLSQHGEQRGINIAVGTNPATAGATGQVDVVNNVLYHFIAEAGLVSNQFGSVYANYVNNAYLRGPRYNASDGNYLIGLYGNGARLPFGFNIHSAGNVTPRTRIAGQFGSTTTDPFQNTAGFIAHVTASSICGVTSTGAQDCSRTGLATVQNSAFALMPGTTEPSFDPTRIATAQQALLDVLTFAGADLCRDGICRDNVDQMYVEDVRSCDTAPYLFASNWPSSVAEAGGWANLTQGAAKTDSDNDGMPDDWERRFTNTNPNVWDANADADGDGYPNIEEYLNALAQDDVRYYGMVGSGTGRVPAYNCGRPMF</sequence>
<proteinExistence type="predicted"/>
<evidence type="ECO:0000256" key="2">
    <source>
        <dbReference type="ARBA" id="ARBA00023180"/>
    </source>
</evidence>
<evidence type="ECO:0008006" key="8">
    <source>
        <dbReference type="Google" id="ProtNLM"/>
    </source>
</evidence>
<dbReference type="InterPro" id="IPR028974">
    <property type="entry name" value="TSP_type-3_rpt"/>
</dbReference>
<feature type="signal peptide" evidence="3">
    <location>
        <begin position="1"/>
        <end position="26"/>
    </location>
</feature>
<dbReference type="Proteomes" id="UP000185161">
    <property type="component" value="Chromosome"/>
</dbReference>
<dbReference type="RefSeq" id="WP_075152279.1">
    <property type="nucleotide sequence ID" value="NZ_CP018820.1"/>
</dbReference>
<evidence type="ECO:0000313" key="4">
    <source>
        <dbReference type="EMBL" id="APR53724.1"/>
    </source>
</evidence>
<protein>
    <recommendedName>
        <fullName evidence="8">SH3 domain-containing protein</fullName>
    </recommendedName>
</protein>
<evidence type="ECO:0000313" key="7">
    <source>
        <dbReference type="Proteomes" id="UP000286681"/>
    </source>
</evidence>
<reference evidence="4" key="1">
    <citation type="submission" date="2016-12" db="EMBL/GenBank/DDBJ databases">
        <title>Whole genome sequencing of Sphingomonas koreensis.</title>
        <authorList>
            <person name="Conlan S."/>
            <person name="Thomas P.J."/>
            <person name="Mullikin J."/>
            <person name="Palmore T.N."/>
            <person name="Frank K.M."/>
            <person name="Segre J.A."/>
        </authorList>
    </citation>
    <scope>NUCLEOTIDE SEQUENCE</scope>
    <source>
        <strain evidence="4">ABOJV</strain>
    </source>
</reference>
<keyword evidence="3" id="KW-0732">Signal</keyword>
<dbReference type="EMBL" id="QQWO01000003">
    <property type="protein sequence ID" value="RSV06261.1"/>
    <property type="molecule type" value="Genomic_DNA"/>
</dbReference>
<evidence type="ECO:0000256" key="1">
    <source>
        <dbReference type="ARBA" id="ARBA00022723"/>
    </source>
</evidence>
<reference evidence="6" key="2">
    <citation type="submission" date="2016-12" db="EMBL/GenBank/DDBJ databases">
        <title>Whole genome sequencing of Sphingomonas sp. ABOJV.</title>
        <authorList>
            <person name="Conlan S."/>
            <person name="Thomas P.J."/>
            <person name="Mullikin J."/>
            <person name="Palmore T.N."/>
            <person name="Frank K.M."/>
            <person name="Segre J.A."/>
        </authorList>
    </citation>
    <scope>NUCLEOTIDE SEQUENCE [LARGE SCALE GENOMIC DNA]</scope>
    <source>
        <strain evidence="6">ABOJV</strain>
    </source>
</reference>
<keyword evidence="2" id="KW-0325">Glycoprotein</keyword>
<dbReference type="EMBL" id="CP018820">
    <property type="protein sequence ID" value="APR53724.1"/>
    <property type="molecule type" value="Genomic_DNA"/>
</dbReference>
<gene>
    <name evidence="4" type="ORF">BRX40_16005</name>
    <name evidence="5" type="ORF">CA257_04990</name>
</gene>
<dbReference type="KEGG" id="skr:BRX40_16005"/>
<evidence type="ECO:0000256" key="3">
    <source>
        <dbReference type="SAM" id="SignalP"/>
    </source>
</evidence>
<dbReference type="AlphaFoldDB" id="A0A1L6JCU5"/>
<dbReference type="Proteomes" id="UP000286681">
    <property type="component" value="Unassembled WGS sequence"/>
</dbReference>